<keyword evidence="5" id="KW-0378">Hydrolase</keyword>
<name>A0ABV5SQ44_9MICO</name>
<gene>
    <name evidence="5" type="ORF">ACFFQV_04830</name>
</gene>
<sequence>MPLDDTRDDHATHRGGAEPPAIARDGLHRRGFLTLAVAGVAASALTVTVGSLAPTPAFAAGAAVGAASAGAASAGPRKRELRAMWISSVVNIDWPSRTGLTADEQRAEFLHWLDVAEQFNLNAVFVQVRPTADAFWPSPLEPWSQYLTGVQGQDPGYDPLAFIVEEAHARNLELHAWYNPYRVSMQADPAKLVPEHPARVHPEWVWAYGGKLYFDPGLPEVQEHIQRAILHSVEHYDLDGVHFDDYFYPYPVAGQTIPDAATFAAHGAGFGDIADWRRHNVDTFVSSISERIKALKPWVKFGISPFGIWRNRSTDPLGSETGGSQSYDLQFADTRKWVLEGWLDYINPQIYWQIGLAVADYAKLAPWWADVAATSGTHLYIGEALYKVTSGAFTDPAELSNHLTMDRGIDAAGTPVHGNVYFSAKHVPADPQGSMSRVLADHYAHPAIVPAMEWLPATAVRAPVLTPPVRGDAGVVLQWQDAAPPTRRATSFAVYRVEGDGAIDVEDATSLIATVRAGAGVVQRFTDGSAEASRSYSYAVTALDRVWNESAPSRVRTVG</sequence>
<evidence type="ECO:0000256" key="2">
    <source>
        <dbReference type="SAM" id="MobiDB-lite"/>
    </source>
</evidence>
<keyword evidence="1" id="KW-0732">Signal</keyword>
<dbReference type="InterPro" id="IPR017853">
    <property type="entry name" value="GH"/>
</dbReference>
<dbReference type="InterPro" id="IPR052177">
    <property type="entry name" value="Divisome_Glycosyl_Hydrolase"/>
</dbReference>
<protein>
    <submittedName>
        <fullName evidence="5">Glycoside hydrolase family 10 protein</fullName>
    </submittedName>
</protein>
<dbReference type="PANTHER" id="PTHR43405:SF1">
    <property type="entry name" value="GLYCOSYL HYDROLASE DIGH"/>
    <property type="match status" value="1"/>
</dbReference>
<dbReference type="PANTHER" id="PTHR43405">
    <property type="entry name" value="GLYCOSYL HYDROLASE DIGH"/>
    <property type="match status" value="1"/>
</dbReference>
<dbReference type="EMBL" id="JBHMBL010000001">
    <property type="protein sequence ID" value="MFB9641611.1"/>
    <property type="molecule type" value="Genomic_DNA"/>
</dbReference>
<dbReference type="SUPFAM" id="SSF51445">
    <property type="entry name" value="(Trans)glycosidases"/>
    <property type="match status" value="1"/>
</dbReference>
<keyword evidence="3" id="KW-1133">Transmembrane helix</keyword>
<feature type="region of interest" description="Disordered" evidence="2">
    <location>
        <begin position="1"/>
        <end position="23"/>
    </location>
</feature>
<feature type="transmembrane region" description="Helical" evidence="3">
    <location>
        <begin position="32"/>
        <end position="51"/>
    </location>
</feature>
<reference evidence="5 6" key="1">
    <citation type="submission" date="2024-09" db="EMBL/GenBank/DDBJ databases">
        <authorList>
            <person name="Sun Q."/>
            <person name="Mori K."/>
        </authorList>
    </citation>
    <scope>NUCLEOTIDE SEQUENCE [LARGE SCALE GENOMIC DNA]</scope>
    <source>
        <strain evidence="5 6">JCM 14321</strain>
    </source>
</reference>
<evidence type="ECO:0000313" key="5">
    <source>
        <dbReference type="EMBL" id="MFB9641611.1"/>
    </source>
</evidence>
<dbReference type="RefSeq" id="WP_157423192.1">
    <property type="nucleotide sequence ID" value="NZ_BAAANI010000006.1"/>
</dbReference>
<evidence type="ECO:0000256" key="3">
    <source>
        <dbReference type="SAM" id="Phobius"/>
    </source>
</evidence>
<dbReference type="Gene3D" id="2.60.40.10">
    <property type="entry name" value="Immunoglobulins"/>
    <property type="match status" value="1"/>
</dbReference>
<dbReference type="InterPro" id="IPR013783">
    <property type="entry name" value="Ig-like_fold"/>
</dbReference>
<keyword evidence="3" id="KW-0812">Transmembrane</keyword>
<evidence type="ECO:0000256" key="1">
    <source>
        <dbReference type="ARBA" id="ARBA00022729"/>
    </source>
</evidence>
<dbReference type="InterPro" id="IPR006311">
    <property type="entry name" value="TAT_signal"/>
</dbReference>
<evidence type="ECO:0000313" key="6">
    <source>
        <dbReference type="Proteomes" id="UP001589667"/>
    </source>
</evidence>
<dbReference type="Proteomes" id="UP001589667">
    <property type="component" value="Unassembled WGS sequence"/>
</dbReference>
<keyword evidence="6" id="KW-1185">Reference proteome</keyword>
<keyword evidence="3" id="KW-0472">Membrane</keyword>
<dbReference type="PROSITE" id="PS51318">
    <property type="entry name" value="TAT"/>
    <property type="match status" value="1"/>
</dbReference>
<dbReference type="Gene3D" id="3.20.20.80">
    <property type="entry name" value="Glycosidases"/>
    <property type="match status" value="1"/>
</dbReference>
<evidence type="ECO:0000259" key="4">
    <source>
        <dbReference type="Pfam" id="PF02638"/>
    </source>
</evidence>
<dbReference type="GO" id="GO:0016787">
    <property type="term" value="F:hydrolase activity"/>
    <property type="evidence" value="ECO:0007669"/>
    <property type="project" value="UniProtKB-KW"/>
</dbReference>
<proteinExistence type="predicted"/>
<feature type="compositionally biased region" description="Basic and acidic residues" evidence="2">
    <location>
        <begin position="1"/>
        <end position="16"/>
    </location>
</feature>
<organism evidence="5 6">
    <name type="scientific">Agromyces lapidis</name>
    <dbReference type="NCBI Taxonomy" id="279574"/>
    <lineage>
        <taxon>Bacteria</taxon>
        <taxon>Bacillati</taxon>
        <taxon>Actinomycetota</taxon>
        <taxon>Actinomycetes</taxon>
        <taxon>Micrococcales</taxon>
        <taxon>Microbacteriaceae</taxon>
        <taxon>Agromyces</taxon>
    </lineage>
</organism>
<accession>A0ABV5SQ44</accession>
<feature type="domain" description="Glycosyl hydrolase-like 10" evidence="4">
    <location>
        <begin position="80"/>
        <end position="395"/>
    </location>
</feature>
<comment type="caution">
    <text evidence="5">The sequence shown here is derived from an EMBL/GenBank/DDBJ whole genome shotgun (WGS) entry which is preliminary data.</text>
</comment>
<dbReference type="InterPro" id="IPR003790">
    <property type="entry name" value="GHL10"/>
</dbReference>
<dbReference type="Pfam" id="PF02638">
    <property type="entry name" value="GHL10"/>
    <property type="match status" value="1"/>
</dbReference>